<name>A0AAV6KK99_9ERIC</name>
<organism evidence="1 2">
    <name type="scientific">Rhododendron griersonianum</name>
    <dbReference type="NCBI Taxonomy" id="479676"/>
    <lineage>
        <taxon>Eukaryota</taxon>
        <taxon>Viridiplantae</taxon>
        <taxon>Streptophyta</taxon>
        <taxon>Embryophyta</taxon>
        <taxon>Tracheophyta</taxon>
        <taxon>Spermatophyta</taxon>
        <taxon>Magnoliopsida</taxon>
        <taxon>eudicotyledons</taxon>
        <taxon>Gunneridae</taxon>
        <taxon>Pentapetalae</taxon>
        <taxon>asterids</taxon>
        <taxon>Ericales</taxon>
        <taxon>Ericaceae</taxon>
        <taxon>Ericoideae</taxon>
        <taxon>Rhodoreae</taxon>
        <taxon>Rhododendron</taxon>
    </lineage>
</organism>
<evidence type="ECO:0000313" key="1">
    <source>
        <dbReference type="EMBL" id="KAG5552996.1"/>
    </source>
</evidence>
<comment type="caution">
    <text evidence="1">The sequence shown here is derived from an EMBL/GenBank/DDBJ whole genome shotgun (WGS) entry which is preliminary data.</text>
</comment>
<gene>
    <name evidence="1" type="ORF">RHGRI_010980</name>
</gene>
<dbReference type="EMBL" id="JACTNZ010000004">
    <property type="protein sequence ID" value="KAG5552996.1"/>
    <property type="molecule type" value="Genomic_DNA"/>
</dbReference>
<accession>A0AAV6KK99</accession>
<dbReference type="AlphaFoldDB" id="A0AAV6KK99"/>
<sequence length="116" mass="12935">MYIRLDGQSPYPNATPERLRRGMAALNAIIGDLSSDPIPSRQLDPVSTIRNPIFTMADPDISQSFRNRFRTMMPTQPEPEPEVDMQAVGWAIIQELYQLGRVPAASRVCSSRSCLG</sequence>
<dbReference type="Proteomes" id="UP000823749">
    <property type="component" value="Chromosome 4"/>
</dbReference>
<evidence type="ECO:0000313" key="2">
    <source>
        <dbReference type="Proteomes" id="UP000823749"/>
    </source>
</evidence>
<protein>
    <submittedName>
        <fullName evidence="1">Uncharacterized protein</fullName>
    </submittedName>
</protein>
<reference evidence="1" key="1">
    <citation type="submission" date="2020-08" db="EMBL/GenBank/DDBJ databases">
        <title>Plant Genome Project.</title>
        <authorList>
            <person name="Zhang R.-G."/>
        </authorList>
    </citation>
    <scope>NUCLEOTIDE SEQUENCE</scope>
    <source>
        <strain evidence="1">WSP0</strain>
        <tissue evidence="1">Leaf</tissue>
    </source>
</reference>
<keyword evidence="2" id="KW-1185">Reference proteome</keyword>
<proteinExistence type="predicted"/>